<accession>A0A0M8PJ40</accession>
<keyword evidence="2" id="KW-0813">Transport</keyword>
<evidence type="ECO:0000256" key="5">
    <source>
        <dbReference type="ARBA" id="ARBA00022840"/>
    </source>
</evidence>
<evidence type="ECO:0000256" key="3">
    <source>
        <dbReference type="ARBA" id="ARBA00022475"/>
    </source>
</evidence>
<comment type="subcellular location">
    <subcellularLocation>
        <location evidence="1">Cell inner membrane</location>
        <topology evidence="1">Peripheral membrane protein</topology>
        <orientation evidence="1">Cytoplasmic side</orientation>
    </subcellularLocation>
</comment>
<dbReference type="InterPro" id="IPR003593">
    <property type="entry name" value="AAA+_ATPase"/>
</dbReference>
<evidence type="ECO:0000256" key="7">
    <source>
        <dbReference type="ARBA" id="ARBA00050305"/>
    </source>
</evidence>
<dbReference type="InterPro" id="IPR027417">
    <property type="entry name" value="P-loop_NTPase"/>
</dbReference>
<dbReference type="InterPro" id="IPR047641">
    <property type="entry name" value="ABC_transpr_MalK/UgpC-like"/>
</dbReference>
<dbReference type="Proteomes" id="UP000037712">
    <property type="component" value="Unassembled WGS sequence"/>
</dbReference>
<evidence type="ECO:0000313" key="14">
    <source>
        <dbReference type="EMBL" id="KOS53732.1"/>
    </source>
</evidence>
<evidence type="ECO:0000256" key="9">
    <source>
        <dbReference type="ARBA" id="ARBA00063658"/>
    </source>
</evidence>
<dbReference type="SUPFAM" id="SSF52540">
    <property type="entry name" value="P-loop containing nucleoside triphosphate hydrolases"/>
    <property type="match status" value="1"/>
</dbReference>
<dbReference type="Gene3D" id="2.40.50.100">
    <property type="match status" value="1"/>
</dbReference>
<evidence type="ECO:0000256" key="2">
    <source>
        <dbReference type="ARBA" id="ARBA00022448"/>
    </source>
</evidence>
<sequence length="359" mass="39325">MKEYRSKKSAVRALDRVSLHVAPGEMAVLLGPSGCGKTTLLRSIAGLEQPQAGEIRIGNRTVYSAATKTLIPPERRALSMVFQSYALWPHMTVFENIAFPLRCRKPPKDQLASRVRRVMEAVDLGRFGERYPSQLSGGQQQRVALARAIVADVDVILFDEPLSNVDAKVREEVRKEIIELQETFGFAGVYVTHDQIEAGAMAKQLVVMNHGVIAQSGKPQDLYDRPDTLYVAQFMGTVAELPGTVEETTGDTVVDTALGKVVGHSSTMVVSGQQATAVFRPEWAHISPDPISADHNVWSCTVKHKMFMGSAMELVVEIESTVSSRTAEALVRVPRGSGYREGQELSLHVPSDAMRIVAE</sequence>
<comment type="caution">
    <text evidence="14">The sequence shown here is derived from an EMBL/GenBank/DDBJ whole genome shotgun (WGS) entry which is preliminary data.</text>
</comment>
<dbReference type="SMART" id="SM00382">
    <property type="entry name" value="AAA"/>
    <property type="match status" value="1"/>
</dbReference>
<dbReference type="CDD" id="cd03259">
    <property type="entry name" value="ABC_Carb_Solutes_like"/>
    <property type="match status" value="1"/>
</dbReference>
<evidence type="ECO:0000256" key="10">
    <source>
        <dbReference type="ARBA" id="ARBA00072105"/>
    </source>
</evidence>
<comment type="subunit">
    <text evidence="9">Monomer. Homodimerizes in the presence of ATP. The complex is composed of two ATP-binding proteins (SugC), two transmembrane proteins (SugA and SugB) and a solute-binding protein (LpqY).</text>
</comment>
<keyword evidence="3" id="KW-1003">Cell membrane</keyword>
<dbReference type="EMBL" id="AZYO01000096">
    <property type="protein sequence ID" value="KOS53732.1"/>
    <property type="molecule type" value="Genomic_DNA"/>
</dbReference>
<proteinExistence type="predicted"/>
<dbReference type="GO" id="GO:0015408">
    <property type="term" value="F:ABC-type ferric iron transporter activity"/>
    <property type="evidence" value="ECO:0007669"/>
    <property type="project" value="InterPro"/>
</dbReference>
<reference evidence="15" key="2">
    <citation type="submission" date="2015-01" db="EMBL/GenBank/DDBJ databases">
        <title>Draft genome sequence of potential hydrocarbon metabolising strain of Rhodococcus rhodochrous.</title>
        <authorList>
            <person name="Aggarwal R.K."/>
            <person name="Dawar C."/>
        </authorList>
    </citation>
    <scope>NUCLEOTIDE SEQUENCE [LARGE SCALE GENOMIC DNA]</scope>
    <source>
        <strain evidence="15">KG-21</strain>
    </source>
</reference>
<dbReference type="InterPro" id="IPR017871">
    <property type="entry name" value="ABC_transporter-like_CS"/>
</dbReference>
<feature type="domain" description="ABC transporter" evidence="13">
    <location>
        <begin position="1"/>
        <end position="235"/>
    </location>
</feature>
<protein>
    <recommendedName>
        <fullName evidence="10">Trehalose import ATP-binding protein SugC</fullName>
    </recommendedName>
    <alternativeName>
        <fullName evidence="12">Nucleotide-binding domain of SugABC transporter</fullName>
    </alternativeName>
    <alternativeName>
        <fullName evidence="11">SugABC transporter ATPase SugC</fullName>
    </alternativeName>
</protein>
<dbReference type="PANTHER" id="PTHR43875:SF4">
    <property type="entry name" value="GLUCOSE IMPORT ATP-BINDING PROTEIN GLCV"/>
    <property type="match status" value="1"/>
</dbReference>
<dbReference type="Pfam" id="PF00005">
    <property type="entry name" value="ABC_tran"/>
    <property type="match status" value="1"/>
</dbReference>
<dbReference type="PANTHER" id="PTHR43875">
    <property type="entry name" value="MALTODEXTRIN IMPORT ATP-BINDING PROTEIN MSMX"/>
    <property type="match status" value="1"/>
</dbReference>
<evidence type="ECO:0000256" key="8">
    <source>
        <dbReference type="ARBA" id="ARBA00056091"/>
    </source>
</evidence>
<dbReference type="InterPro" id="IPR015853">
    <property type="entry name" value="ABC_transpr_FbpC"/>
</dbReference>
<comment type="function">
    <text evidence="8">Part of the ABC transporter complex LpqY-SugA-SugB-SugC, which is highly specific for uptake of trehalose. Involved in the recycling of extracellular trehalose released from trehalose-containing molecules synthesized by M.tuberculosis. Trehalose uptake is essential for virulence. Responsible for energy coupling to the transport system.</text>
</comment>
<evidence type="ECO:0000256" key="1">
    <source>
        <dbReference type="ARBA" id="ARBA00004515"/>
    </source>
</evidence>
<keyword evidence="4" id="KW-0547">Nucleotide-binding</keyword>
<keyword evidence="5" id="KW-0067">ATP-binding</keyword>
<dbReference type="PROSITE" id="PS00211">
    <property type="entry name" value="ABC_TRANSPORTER_1"/>
    <property type="match status" value="1"/>
</dbReference>
<dbReference type="InterPro" id="IPR003439">
    <property type="entry name" value="ABC_transporter-like_ATP-bd"/>
</dbReference>
<dbReference type="Gene3D" id="3.40.50.300">
    <property type="entry name" value="P-loop containing nucleotide triphosphate hydrolases"/>
    <property type="match status" value="1"/>
</dbReference>
<dbReference type="GO" id="GO:0055052">
    <property type="term" value="C:ATP-binding cassette (ABC) transporter complex, substrate-binding subunit-containing"/>
    <property type="evidence" value="ECO:0007669"/>
    <property type="project" value="TreeGrafter"/>
</dbReference>
<dbReference type="AlphaFoldDB" id="A0A0M8PJ40"/>
<evidence type="ECO:0000256" key="12">
    <source>
        <dbReference type="ARBA" id="ARBA00082626"/>
    </source>
</evidence>
<comment type="catalytic activity">
    <reaction evidence="7">
        <text>alpha,alpha-trehalose(out) + ATP + H2O = alpha,alpha-trehalose(in) + ADP + phosphate + H(+)</text>
        <dbReference type="Rhea" id="RHEA:75203"/>
        <dbReference type="ChEBI" id="CHEBI:15377"/>
        <dbReference type="ChEBI" id="CHEBI:15378"/>
        <dbReference type="ChEBI" id="CHEBI:16551"/>
        <dbReference type="ChEBI" id="CHEBI:30616"/>
        <dbReference type="ChEBI" id="CHEBI:43474"/>
        <dbReference type="ChEBI" id="CHEBI:456216"/>
    </reaction>
</comment>
<gene>
    <name evidence="14" type="ORF">Z051_24005</name>
</gene>
<dbReference type="InterPro" id="IPR013611">
    <property type="entry name" value="Transp-assoc_OB_typ2"/>
</dbReference>
<dbReference type="GO" id="GO:0016887">
    <property type="term" value="F:ATP hydrolysis activity"/>
    <property type="evidence" value="ECO:0007669"/>
    <property type="project" value="InterPro"/>
</dbReference>
<dbReference type="GO" id="GO:0005524">
    <property type="term" value="F:ATP binding"/>
    <property type="evidence" value="ECO:0007669"/>
    <property type="project" value="UniProtKB-KW"/>
</dbReference>
<dbReference type="FunFam" id="3.40.50.300:FF:000042">
    <property type="entry name" value="Maltose/maltodextrin ABC transporter, ATP-binding protein"/>
    <property type="match status" value="1"/>
</dbReference>
<dbReference type="PATRIC" id="fig|1441923.3.peg.5218"/>
<evidence type="ECO:0000313" key="15">
    <source>
        <dbReference type="Proteomes" id="UP000037712"/>
    </source>
</evidence>
<dbReference type="Pfam" id="PF08402">
    <property type="entry name" value="TOBE_2"/>
    <property type="match status" value="1"/>
</dbReference>
<evidence type="ECO:0000256" key="6">
    <source>
        <dbReference type="ARBA" id="ARBA00023136"/>
    </source>
</evidence>
<reference evidence="14 15" key="1">
    <citation type="journal article" date="2015" name="Genome Announc.">
        <title>Draft Genome Sequence of Rhodococcus rhodochrous Strain KG-21, a Soil Isolate from Oil Fields of Krishna-Godavari Basin, India.</title>
        <authorList>
            <person name="Dawar C."/>
            <person name="Aggarwal R.K."/>
        </authorList>
    </citation>
    <scope>NUCLEOTIDE SEQUENCE [LARGE SCALE GENOMIC DNA]</scope>
    <source>
        <strain evidence="14 15">KG-21</strain>
    </source>
</reference>
<name>A0A0M8PJ40_RHORH</name>
<evidence type="ECO:0000256" key="4">
    <source>
        <dbReference type="ARBA" id="ARBA00022741"/>
    </source>
</evidence>
<dbReference type="InterPro" id="IPR008995">
    <property type="entry name" value="Mo/tungstate-bd_C_term_dom"/>
</dbReference>
<evidence type="ECO:0000259" key="13">
    <source>
        <dbReference type="PROSITE" id="PS50893"/>
    </source>
</evidence>
<evidence type="ECO:0000256" key="11">
    <source>
        <dbReference type="ARBA" id="ARBA00080647"/>
    </source>
</evidence>
<organism evidence="14 15">
    <name type="scientific">Rhodococcus rhodochrous KG-21</name>
    <dbReference type="NCBI Taxonomy" id="1441923"/>
    <lineage>
        <taxon>Bacteria</taxon>
        <taxon>Bacillati</taxon>
        <taxon>Actinomycetota</taxon>
        <taxon>Actinomycetes</taxon>
        <taxon>Mycobacteriales</taxon>
        <taxon>Nocardiaceae</taxon>
        <taxon>Rhodococcus</taxon>
    </lineage>
</organism>
<dbReference type="PROSITE" id="PS50893">
    <property type="entry name" value="ABC_TRANSPORTER_2"/>
    <property type="match status" value="1"/>
</dbReference>
<dbReference type="SUPFAM" id="SSF50331">
    <property type="entry name" value="MOP-like"/>
    <property type="match status" value="1"/>
</dbReference>
<keyword evidence="6" id="KW-0472">Membrane</keyword>